<feature type="domain" description="Glutaredoxin" evidence="2">
    <location>
        <begin position="192"/>
        <end position="250"/>
    </location>
</feature>
<sequence length="344" mass="39793">MSVRESYTKADNTKSEFREKTWPRLKPIGGRHEHRHQYPRIDEIFQNGKSTSTEDFKVDQNGKPLAVFRITNGLQGSSPELENGHGTKISDTESITSDYEEYEEHFYVSEESFRNAKENLGESKWFVGRRDVSDVKTLDESRIVSSKGTVRGFKNRVRAGIATFLTTPEDKIKTDMVKSEKGKLIFYTTSVMIIRQTYENCKKVKSILHNHLVEYEERDVFMSTENQRELMERLGIEEVQVPFVFADGQLLGGVSELEDMNETGELRKIFKHFNRVSQRTSCERCGGYQWIPCSSCHGSKKSLHRNHFTEEFHALRCIICDENGLVRCDACMEPKDKIEETEDE</sequence>
<feature type="region of interest" description="Disordered" evidence="1">
    <location>
        <begin position="72"/>
        <end position="94"/>
    </location>
</feature>
<dbReference type="OrthoDB" id="423313at2759"/>
<feature type="compositionally biased region" description="Basic and acidic residues" evidence="1">
    <location>
        <begin position="82"/>
        <end position="91"/>
    </location>
</feature>
<dbReference type="GO" id="GO:0007605">
    <property type="term" value="P:sensory perception of sound"/>
    <property type="evidence" value="ECO:0007669"/>
    <property type="project" value="InterPro"/>
</dbReference>
<comment type="caution">
    <text evidence="3">The sequence shown here is derived from an EMBL/GenBank/DDBJ whole genome shotgun (WGS) entry which is preliminary data.</text>
</comment>
<dbReference type="Pfam" id="PF23733">
    <property type="entry name" value="GRXCR1-2_C"/>
    <property type="match status" value="1"/>
</dbReference>
<organism evidence="3 4">
    <name type="scientific">Owenia fusiformis</name>
    <name type="common">Polychaete worm</name>
    <dbReference type="NCBI Taxonomy" id="6347"/>
    <lineage>
        <taxon>Eukaryota</taxon>
        <taxon>Metazoa</taxon>
        <taxon>Spiralia</taxon>
        <taxon>Lophotrochozoa</taxon>
        <taxon>Annelida</taxon>
        <taxon>Polychaeta</taxon>
        <taxon>Sedentaria</taxon>
        <taxon>Canalipalpata</taxon>
        <taxon>Sabellida</taxon>
        <taxon>Oweniida</taxon>
        <taxon>Oweniidae</taxon>
        <taxon>Owenia</taxon>
    </lineage>
</organism>
<dbReference type="PROSITE" id="PS51354">
    <property type="entry name" value="GLUTAREDOXIN_2"/>
    <property type="match status" value="1"/>
</dbReference>
<evidence type="ECO:0000313" key="3">
    <source>
        <dbReference type="EMBL" id="CAH1777555.1"/>
    </source>
</evidence>
<dbReference type="Gene3D" id="3.40.30.10">
    <property type="entry name" value="Glutaredoxin"/>
    <property type="match status" value="1"/>
</dbReference>
<dbReference type="AlphaFoldDB" id="A0A8J1XLL7"/>
<reference evidence="3" key="1">
    <citation type="submission" date="2022-03" db="EMBL/GenBank/DDBJ databases">
        <authorList>
            <person name="Martin C."/>
        </authorList>
    </citation>
    <scope>NUCLEOTIDE SEQUENCE</scope>
</reference>
<evidence type="ECO:0000256" key="1">
    <source>
        <dbReference type="SAM" id="MobiDB-lite"/>
    </source>
</evidence>
<dbReference type="PANTHER" id="PTHR46990:SF1">
    <property type="entry name" value="GLUTAREDOXIN DOMAIN-CONTAINING CYSTEINE-RICH PROTEIN 1"/>
    <property type="match status" value="1"/>
</dbReference>
<dbReference type="EMBL" id="CAIIXF020000002">
    <property type="protein sequence ID" value="CAH1777555.1"/>
    <property type="molecule type" value="Genomic_DNA"/>
</dbReference>
<dbReference type="InterPro" id="IPR036249">
    <property type="entry name" value="Thioredoxin-like_sf"/>
</dbReference>
<dbReference type="Pfam" id="PF00462">
    <property type="entry name" value="Glutaredoxin"/>
    <property type="match status" value="1"/>
</dbReference>
<feature type="region of interest" description="Disordered" evidence="1">
    <location>
        <begin position="1"/>
        <end position="39"/>
    </location>
</feature>
<feature type="compositionally biased region" description="Basic and acidic residues" evidence="1">
    <location>
        <begin position="1"/>
        <end position="22"/>
    </location>
</feature>
<keyword evidence="4" id="KW-1185">Reference proteome</keyword>
<dbReference type="PANTHER" id="PTHR46990">
    <property type="entry name" value="GLUTAREDOXIN DOMAIN-CONTAINING CYSTEINE-RICH PROTEIN 1"/>
    <property type="match status" value="1"/>
</dbReference>
<name>A0A8J1XLL7_OWEFU</name>
<dbReference type="InterPro" id="IPR042797">
    <property type="entry name" value="GRXCR1"/>
</dbReference>
<evidence type="ECO:0000259" key="2">
    <source>
        <dbReference type="Pfam" id="PF00462"/>
    </source>
</evidence>
<dbReference type="SUPFAM" id="SSF52833">
    <property type="entry name" value="Thioredoxin-like"/>
    <property type="match status" value="1"/>
</dbReference>
<accession>A0A8J1XLL7</accession>
<gene>
    <name evidence="3" type="ORF">OFUS_LOCUS4583</name>
</gene>
<protein>
    <recommendedName>
        <fullName evidence="2">Glutaredoxin domain-containing protein</fullName>
    </recommendedName>
</protein>
<dbReference type="Proteomes" id="UP000749559">
    <property type="component" value="Unassembled WGS sequence"/>
</dbReference>
<proteinExistence type="predicted"/>
<evidence type="ECO:0000313" key="4">
    <source>
        <dbReference type="Proteomes" id="UP000749559"/>
    </source>
</evidence>
<dbReference type="InterPro" id="IPR002109">
    <property type="entry name" value="Glutaredoxin"/>
</dbReference>